<name>A0ACB0EUF2_RANTA</name>
<accession>A0ACB0EUF2</accession>
<evidence type="ECO:0000313" key="1">
    <source>
        <dbReference type="EMBL" id="CAI9704064.1"/>
    </source>
</evidence>
<dbReference type="Proteomes" id="UP001162501">
    <property type="component" value="Chromosome 27"/>
</dbReference>
<proteinExistence type="predicted"/>
<organism evidence="1 2">
    <name type="scientific">Rangifer tarandus platyrhynchus</name>
    <name type="common">Svalbard reindeer</name>
    <dbReference type="NCBI Taxonomy" id="3082113"/>
    <lineage>
        <taxon>Eukaryota</taxon>
        <taxon>Metazoa</taxon>
        <taxon>Chordata</taxon>
        <taxon>Craniata</taxon>
        <taxon>Vertebrata</taxon>
        <taxon>Euteleostomi</taxon>
        <taxon>Mammalia</taxon>
        <taxon>Eutheria</taxon>
        <taxon>Laurasiatheria</taxon>
        <taxon>Artiodactyla</taxon>
        <taxon>Ruminantia</taxon>
        <taxon>Pecora</taxon>
        <taxon>Cervidae</taxon>
        <taxon>Odocoileinae</taxon>
        <taxon>Rangifer</taxon>
    </lineage>
</organism>
<dbReference type="EMBL" id="OX596111">
    <property type="protein sequence ID" value="CAI9704064.1"/>
    <property type="molecule type" value="Genomic_DNA"/>
</dbReference>
<sequence>MGRGAGRLRSLHTVAATPLLIPTTPQRQGQDPSRAFPASSLPGKLGLELCGDESRPPGALQLHQDCGSIRTRAPGSEAMTVSEQALVQWTAERSCPSRREGLSRPGARSAVIRMPKDCVLSEGSQLVSQAEEGQSEVELKAPGPCCGRLVSRVQKEKARKQCGRWDVAPRQARDRDKSGQSGPEGKEAAERGAGRKVPSDASGWGHASHRGPQRPSTLAYESQEGPGE</sequence>
<reference evidence="1" key="1">
    <citation type="submission" date="2023-05" db="EMBL/GenBank/DDBJ databases">
        <authorList>
            <consortium name="ELIXIR-Norway"/>
        </authorList>
    </citation>
    <scope>NUCLEOTIDE SEQUENCE</scope>
</reference>
<protein>
    <submittedName>
        <fullName evidence="1">Uncharacterized protein</fullName>
    </submittedName>
</protein>
<evidence type="ECO:0000313" key="2">
    <source>
        <dbReference type="Proteomes" id="UP001162501"/>
    </source>
</evidence>
<gene>
    <name evidence="1" type="ORF">MRATA1EN3_LOCUS15277</name>
</gene>